<proteinExistence type="predicted"/>
<keyword evidence="3 6" id="KW-0238">DNA-binding</keyword>
<dbReference type="PANTHER" id="PTHR45881">
    <property type="entry name" value="CHECKPOINT SUPPRESSOR 1-LIKE, ISOFORM A-RELATED"/>
    <property type="match status" value="1"/>
</dbReference>
<feature type="DNA-binding region" description="Fork-head" evidence="6">
    <location>
        <begin position="230"/>
        <end position="322"/>
    </location>
</feature>
<dbReference type="Gene3D" id="1.10.10.10">
    <property type="entry name" value="Winged helix-like DNA-binding domain superfamily/Winged helix DNA-binding domain"/>
    <property type="match status" value="1"/>
</dbReference>
<feature type="compositionally biased region" description="Polar residues" evidence="7">
    <location>
        <begin position="199"/>
        <end position="211"/>
    </location>
</feature>
<evidence type="ECO:0000313" key="10">
    <source>
        <dbReference type="Proteomes" id="UP000237631"/>
    </source>
</evidence>
<dbReference type="Proteomes" id="UP000237631">
    <property type="component" value="Unassembled WGS sequence"/>
</dbReference>
<dbReference type="OrthoDB" id="5954824at2759"/>
<dbReference type="SUPFAM" id="SSF46785">
    <property type="entry name" value="Winged helix' DNA-binding domain"/>
    <property type="match status" value="1"/>
</dbReference>
<dbReference type="GO" id="GO:0000981">
    <property type="term" value="F:DNA-binding transcription factor activity, RNA polymerase II-specific"/>
    <property type="evidence" value="ECO:0007669"/>
    <property type="project" value="TreeGrafter"/>
</dbReference>
<reference evidence="10" key="1">
    <citation type="journal article" date="2017" name="bioRxiv">
        <title>Conservation of a gene cluster reveals novel cercosporin biosynthetic mechanisms and extends production to the genus Colletotrichum.</title>
        <authorList>
            <person name="de Jonge R."/>
            <person name="Ebert M.K."/>
            <person name="Huitt-Roehl C.R."/>
            <person name="Pal P."/>
            <person name="Suttle J.C."/>
            <person name="Spanner R.E."/>
            <person name="Neubauer J.D."/>
            <person name="Jurick W.M.II."/>
            <person name="Stott K.A."/>
            <person name="Secor G.A."/>
            <person name="Thomma B.P.H.J."/>
            <person name="Van de Peer Y."/>
            <person name="Townsend C.A."/>
            <person name="Bolton M.D."/>
        </authorList>
    </citation>
    <scope>NUCLEOTIDE SEQUENCE [LARGE SCALE GENOMIC DNA]</scope>
    <source>
        <strain evidence="10">CBS538.71</strain>
    </source>
</reference>
<evidence type="ECO:0000313" key="9">
    <source>
        <dbReference type="EMBL" id="PPJ53961.1"/>
    </source>
</evidence>
<sequence length="518" mass="57048">MEVQAASWHPLERGPTSASGDVGVTQPQDQPRHASLSLDQQAADILKLFGETDDCASTTDMEFDAFPFEDPVSAQFGAMDSDPSPSDPISSTSDGSTASSSSDSNMAQNTFCQWPMAPAPPTFGYEQTAHQPGLAWVPEAGFDQALNFGFHGGDALGIHMPTSSPTQMAGIARFEVDYPPHQPPMVARDEYGRQHFAESWQSPQRSATMPHNSLRDDSDEQTAESADPCYAQLLYKCLVEAPEHTLSLRELYEWVAQHSQKARDPNNRGWQNSVRHNLSMNAAFQRVTDRPNSTKKGSLWRLTDEALRGGVISTTRYRKDSKRKPERRATPAPNRQASGAKGGQATRDASRLRQQQQRLHGMHGLPRHIRYGERRYHGHPPPGYSPYSVHSTPHSPQTMPHFLPHGHPISAPTSQPASPYFNVRPADADDLTPLGMHLQGYHQATPEDFRAVPKPLPVSGLEFLPIDMTQGGLFGDQDPELGTTHPDTPTPSLMTEASFMTDDHGMSRGNSREGTTFQ</sequence>
<dbReference type="InterPro" id="IPR030456">
    <property type="entry name" value="TF_fork_head_CS_2"/>
</dbReference>
<evidence type="ECO:0000256" key="6">
    <source>
        <dbReference type="PROSITE-ProRule" id="PRU00089"/>
    </source>
</evidence>
<evidence type="ECO:0000256" key="5">
    <source>
        <dbReference type="ARBA" id="ARBA00023242"/>
    </source>
</evidence>
<gene>
    <name evidence="9" type="ORF">CBER1_05837</name>
</gene>
<feature type="region of interest" description="Disordered" evidence="7">
    <location>
        <begin position="477"/>
        <end position="518"/>
    </location>
</feature>
<dbReference type="PROSITE" id="PS50039">
    <property type="entry name" value="FORK_HEAD_3"/>
    <property type="match status" value="1"/>
</dbReference>
<dbReference type="AlphaFoldDB" id="A0A2S6C2M1"/>
<name>A0A2S6C2M1_9PEZI</name>
<dbReference type="GO" id="GO:0005634">
    <property type="term" value="C:nucleus"/>
    <property type="evidence" value="ECO:0007669"/>
    <property type="project" value="UniProtKB-SubCell"/>
</dbReference>
<feature type="compositionally biased region" description="Polar residues" evidence="7">
    <location>
        <begin position="485"/>
        <end position="495"/>
    </location>
</feature>
<dbReference type="InterPro" id="IPR036388">
    <property type="entry name" value="WH-like_DNA-bd_sf"/>
</dbReference>
<evidence type="ECO:0000256" key="2">
    <source>
        <dbReference type="ARBA" id="ARBA00023015"/>
    </source>
</evidence>
<feature type="domain" description="Fork-head" evidence="8">
    <location>
        <begin position="230"/>
        <end position="322"/>
    </location>
</feature>
<evidence type="ECO:0000256" key="7">
    <source>
        <dbReference type="SAM" id="MobiDB-lite"/>
    </source>
</evidence>
<comment type="caution">
    <text evidence="9">The sequence shown here is derived from an EMBL/GenBank/DDBJ whole genome shotgun (WGS) entry which is preliminary data.</text>
</comment>
<feature type="region of interest" description="Disordered" evidence="7">
    <location>
        <begin position="73"/>
        <end position="107"/>
    </location>
</feature>
<dbReference type="PRINTS" id="PR00053">
    <property type="entry name" value="FORKHEAD"/>
</dbReference>
<evidence type="ECO:0000256" key="4">
    <source>
        <dbReference type="ARBA" id="ARBA00023163"/>
    </source>
</evidence>
<organism evidence="9 10">
    <name type="scientific">Cercospora berteroae</name>
    <dbReference type="NCBI Taxonomy" id="357750"/>
    <lineage>
        <taxon>Eukaryota</taxon>
        <taxon>Fungi</taxon>
        <taxon>Dikarya</taxon>
        <taxon>Ascomycota</taxon>
        <taxon>Pezizomycotina</taxon>
        <taxon>Dothideomycetes</taxon>
        <taxon>Dothideomycetidae</taxon>
        <taxon>Mycosphaerellales</taxon>
        <taxon>Mycosphaerellaceae</taxon>
        <taxon>Cercospora</taxon>
    </lineage>
</organism>
<keyword evidence="2" id="KW-0805">Transcription regulation</keyword>
<feature type="compositionally biased region" description="Low complexity" evidence="7">
    <location>
        <begin position="80"/>
        <end position="104"/>
    </location>
</feature>
<dbReference type="InterPro" id="IPR001766">
    <property type="entry name" value="Fork_head_dom"/>
</dbReference>
<feature type="compositionally biased region" description="Polar residues" evidence="7">
    <location>
        <begin position="508"/>
        <end position="518"/>
    </location>
</feature>
<evidence type="ECO:0000259" key="8">
    <source>
        <dbReference type="PROSITE" id="PS50039"/>
    </source>
</evidence>
<dbReference type="EMBL" id="PNEN01000573">
    <property type="protein sequence ID" value="PPJ53961.1"/>
    <property type="molecule type" value="Genomic_DNA"/>
</dbReference>
<keyword evidence="10" id="KW-1185">Reference proteome</keyword>
<dbReference type="PANTHER" id="PTHR45881:SF5">
    <property type="entry name" value="FORK-HEAD DOMAIN-CONTAINING PROTEIN"/>
    <property type="match status" value="1"/>
</dbReference>
<dbReference type="SMART" id="SM00339">
    <property type="entry name" value="FH"/>
    <property type="match status" value="1"/>
</dbReference>
<dbReference type="PROSITE" id="PS00658">
    <property type="entry name" value="FORK_HEAD_2"/>
    <property type="match status" value="1"/>
</dbReference>
<keyword evidence="4" id="KW-0804">Transcription</keyword>
<dbReference type="Pfam" id="PF00250">
    <property type="entry name" value="Forkhead"/>
    <property type="match status" value="1"/>
</dbReference>
<accession>A0A2S6C2M1</accession>
<evidence type="ECO:0000256" key="3">
    <source>
        <dbReference type="ARBA" id="ARBA00023125"/>
    </source>
</evidence>
<dbReference type="InterPro" id="IPR036390">
    <property type="entry name" value="WH_DNA-bd_sf"/>
</dbReference>
<dbReference type="STRING" id="357750.A0A2S6C2M1"/>
<keyword evidence="5 6" id="KW-0539">Nucleus</keyword>
<feature type="region of interest" description="Disordered" evidence="7">
    <location>
        <begin position="1"/>
        <end position="38"/>
    </location>
</feature>
<evidence type="ECO:0000256" key="1">
    <source>
        <dbReference type="ARBA" id="ARBA00004123"/>
    </source>
</evidence>
<feature type="region of interest" description="Disordered" evidence="7">
    <location>
        <begin position="197"/>
        <end position="223"/>
    </location>
</feature>
<feature type="region of interest" description="Disordered" evidence="7">
    <location>
        <begin position="311"/>
        <end position="395"/>
    </location>
</feature>
<protein>
    <recommendedName>
        <fullName evidence="8">Fork-head domain-containing protein</fullName>
    </recommendedName>
</protein>
<dbReference type="GO" id="GO:0000978">
    <property type="term" value="F:RNA polymerase II cis-regulatory region sequence-specific DNA binding"/>
    <property type="evidence" value="ECO:0007669"/>
    <property type="project" value="TreeGrafter"/>
</dbReference>
<comment type="subcellular location">
    <subcellularLocation>
        <location evidence="1 6">Nucleus</location>
    </subcellularLocation>
</comment>